<protein>
    <recommendedName>
        <fullName evidence="3">ATP-dependent DNA ligase family profile domain-containing protein</fullName>
    </recommendedName>
</protein>
<evidence type="ECO:0000313" key="1">
    <source>
        <dbReference type="EMBL" id="GAA5216188.1"/>
    </source>
</evidence>
<reference evidence="2" key="1">
    <citation type="journal article" date="2019" name="Int. J. Syst. Evol. Microbiol.">
        <title>The Global Catalogue of Microorganisms (GCM) 10K type strain sequencing project: providing services to taxonomists for standard genome sequencing and annotation.</title>
        <authorList>
            <consortium name="The Broad Institute Genomics Platform"/>
            <consortium name="The Broad Institute Genome Sequencing Center for Infectious Disease"/>
            <person name="Wu L."/>
            <person name="Ma J."/>
        </authorList>
    </citation>
    <scope>NUCLEOTIDE SEQUENCE [LARGE SCALE GENOMIC DNA]</scope>
    <source>
        <strain evidence="2">JCM 18306</strain>
    </source>
</reference>
<evidence type="ECO:0000313" key="2">
    <source>
        <dbReference type="Proteomes" id="UP001499878"/>
    </source>
</evidence>
<dbReference type="Gene3D" id="3.30.470.30">
    <property type="entry name" value="DNA ligase/mRNA capping enzyme"/>
    <property type="match status" value="1"/>
</dbReference>
<evidence type="ECO:0008006" key="3">
    <source>
        <dbReference type="Google" id="ProtNLM"/>
    </source>
</evidence>
<accession>A0ABP9THD2</accession>
<gene>
    <name evidence="1" type="ORF">GCM10023323_68220</name>
</gene>
<comment type="caution">
    <text evidence="1">The sequence shown here is derived from an EMBL/GenBank/DDBJ whole genome shotgun (WGS) entry which is preliminary data.</text>
</comment>
<keyword evidence="2" id="KW-1185">Reference proteome</keyword>
<dbReference type="Proteomes" id="UP001499878">
    <property type="component" value="Unassembled WGS sequence"/>
</dbReference>
<sequence length="110" mass="11858">MGGNASVVTWTLPDPVLTESVASPGLGPGSAAEPKWDGYRAQLARWSDGRVLLRSRQSADIPGVLPPLWSVALRQSGAKKTLLIMHVGLRRPATEWRALQRGLADHPRAT</sequence>
<name>A0ABP9THD2_9ACTN</name>
<proteinExistence type="predicted"/>
<dbReference type="SUPFAM" id="SSF56091">
    <property type="entry name" value="DNA ligase/mRNA capping enzyme, catalytic domain"/>
    <property type="match status" value="1"/>
</dbReference>
<dbReference type="EMBL" id="BAABJR010000024">
    <property type="protein sequence ID" value="GAA5216188.1"/>
    <property type="molecule type" value="Genomic_DNA"/>
</dbReference>
<organism evidence="1 2">
    <name type="scientific">Streptomyces thinghirensis</name>
    <dbReference type="NCBI Taxonomy" id="551547"/>
    <lineage>
        <taxon>Bacteria</taxon>
        <taxon>Bacillati</taxon>
        <taxon>Actinomycetota</taxon>
        <taxon>Actinomycetes</taxon>
        <taxon>Kitasatosporales</taxon>
        <taxon>Streptomycetaceae</taxon>
        <taxon>Streptomyces</taxon>
    </lineage>
</organism>